<dbReference type="Gene3D" id="3.10.310.30">
    <property type="match status" value="1"/>
</dbReference>
<accession>A0AAV9B9D3</accession>
<dbReference type="AlphaFoldDB" id="A0AAV9B9D3"/>
<reference evidence="1" key="1">
    <citation type="journal article" date="2023" name="Nat. Commun.">
        <title>Diploid and tetraploid genomes of Acorus and the evolution of monocots.</title>
        <authorList>
            <person name="Ma L."/>
            <person name="Liu K.W."/>
            <person name="Li Z."/>
            <person name="Hsiao Y.Y."/>
            <person name="Qi Y."/>
            <person name="Fu T."/>
            <person name="Tang G.D."/>
            <person name="Zhang D."/>
            <person name="Sun W.H."/>
            <person name="Liu D.K."/>
            <person name="Li Y."/>
            <person name="Chen G.Z."/>
            <person name="Liu X.D."/>
            <person name="Liao X.Y."/>
            <person name="Jiang Y.T."/>
            <person name="Yu X."/>
            <person name="Hao Y."/>
            <person name="Huang J."/>
            <person name="Zhao X.W."/>
            <person name="Ke S."/>
            <person name="Chen Y.Y."/>
            <person name="Wu W.L."/>
            <person name="Hsu J.L."/>
            <person name="Lin Y.F."/>
            <person name="Huang M.D."/>
            <person name="Li C.Y."/>
            <person name="Huang L."/>
            <person name="Wang Z.W."/>
            <person name="Zhao X."/>
            <person name="Zhong W.Y."/>
            <person name="Peng D.H."/>
            <person name="Ahmad S."/>
            <person name="Lan S."/>
            <person name="Zhang J.S."/>
            <person name="Tsai W.C."/>
            <person name="Van de Peer Y."/>
            <person name="Liu Z.J."/>
        </authorList>
    </citation>
    <scope>NUCLEOTIDE SEQUENCE</scope>
    <source>
        <strain evidence="1">SCP</strain>
    </source>
</reference>
<evidence type="ECO:0000313" key="2">
    <source>
        <dbReference type="Proteomes" id="UP001179952"/>
    </source>
</evidence>
<name>A0AAV9B9D3_ACOGR</name>
<keyword evidence="2" id="KW-1185">Reference proteome</keyword>
<sequence length="347" mass="38721">MLSSSIQSCVFSAITARKMKPAAVLYHYPCPDGAFAALAAHLYFSAASLPVSFFPNTVYEPIRAENLPLEDFGEVYLLDFVGPAGFVAEISHRVNRVIVLDHHKTALEMFQESASVVENMTRVIDMKRSGATIAYDYFREKIRERTMAPGSELVPESEIERVNQLFRYIEDADLWRWALPNSKAFHSGFNDIKLEFNVNLNTELFNQLLELDPQCIIRQGQASLLCKQKLIDDILEQSYEIALGGGSLGHCLAVYADSISNLRSELGHQLANKSANQKLRGIGAVVYKVPDLKNDQLLKISLRSIEIEDTTVISQKYGGGGHQNASSFMLSSSKFESWKVQNGLVAY</sequence>
<dbReference type="PANTHER" id="PTHR46922:SF4">
    <property type="entry name" value="DHHA1 DOMAIN PROTEIN"/>
    <property type="match status" value="1"/>
</dbReference>
<dbReference type="PANTHER" id="PTHR46922">
    <property type="entry name" value="DHHA1 DOMAIN PROTEIN"/>
    <property type="match status" value="1"/>
</dbReference>
<dbReference type="InterPro" id="IPR038763">
    <property type="entry name" value="DHH_sf"/>
</dbReference>
<protein>
    <recommendedName>
        <fullName evidence="3">DHHA1 domain-containing protein</fullName>
    </recommendedName>
</protein>
<dbReference type="SUPFAM" id="SSF64182">
    <property type="entry name" value="DHH phosphoesterases"/>
    <property type="match status" value="1"/>
</dbReference>
<evidence type="ECO:0008006" key="3">
    <source>
        <dbReference type="Google" id="ProtNLM"/>
    </source>
</evidence>
<organism evidence="1 2">
    <name type="scientific">Acorus gramineus</name>
    <name type="common">Dwarf sweet flag</name>
    <dbReference type="NCBI Taxonomy" id="55184"/>
    <lineage>
        <taxon>Eukaryota</taxon>
        <taxon>Viridiplantae</taxon>
        <taxon>Streptophyta</taxon>
        <taxon>Embryophyta</taxon>
        <taxon>Tracheophyta</taxon>
        <taxon>Spermatophyta</taxon>
        <taxon>Magnoliopsida</taxon>
        <taxon>Liliopsida</taxon>
        <taxon>Acoraceae</taxon>
        <taxon>Acorus</taxon>
    </lineage>
</organism>
<proteinExistence type="predicted"/>
<dbReference type="Proteomes" id="UP001179952">
    <property type="component" value="Unassembled WGS sequence"/>
</dbReference>
<dbReference type="EMBL" id="JAUJYN010000004">
    <property type="protein sequence ID" value="KAK1273101.1"/>
    <property type="molecule type" value="Genomic_DNA"/>
</dbReference>
<comment type="caution">
    <text evidence="1">The sequence shown here is derived from an EMBL/GenBank/DDBJ whole genome shotgun (WGS) entry which is preliminary data.</text>
</comment>
<evidence type="ECO:0000313" key="1">
    <source>
        <dbReference type="EMBL" id="KAK1273101.1"/>
    </source>
</evidence>
<reference evidence="1" key="2">
    <citation type="submission" date="2023-06" db="EMBL/GenBank/DDBJ databases">
        <authorList>
            <person name="Ma L."/>
            <person name="Liu K.-W."/>
            <person name="Li Z."/>
            <person name="Hsiao Y.-Y."/>
            <person name="Qi Y."/>
            <person name="Fu T."/>
            <person name="Tang G."/>
            <person name="Zhang D."/>
            <person name="Sun W.-H."/>
            <person name="Liu D.-K."/>
            <person name="Li Y."/>
            <person name="Chen G.-Z."/>
            <person name="Liu X.-D."/>
            <person name="Liao X.-Y."/>
            <person name="Jiang Y.-T."/>
            <person name="Yu X."/>
            <person name="Hao Y."/>
            <person name="Huang J."/>
            <person name="Zhao X.-W."/>
            <person name="Ke S."/>
            <person name="Chen Y.-Y."/>
            <person name="Wu W.-L."/>
            <person name="Hsu J.-L."/>
            <person name="Lin Y.-F."/>
            <person name="Huang M.-D."/>
            <person name="Li C.-Y."/>
            <person name="Huang L."/>
            <person name="Wang Z.-W."/>
            <person name="Zhao X."/>
            <person name="Zhong W.-Y."/>
            <person name="Peng D.-H."/>
            <person name="Ahmad S."/>
            <person name="Lan S."/>
            <person name="Zhang J.-S."/>
            <person name="Tsai W.-C."/>
            <person name="Van De Peer Y."/>
            <person name="Liu Z.-J."/>
        </authorList>
    </citation>
    <scope>NUCLEOTIDE SEQUENCE</scope>
    <source>
        <strain evidence="1">SCP</strain>
        <tissue evidence="1">Leaves</tissue>
    </source>
</reference>
<gene>
    <name evidence="1" type="ORF">QJS04_geneDACA009838</name>
</gene>